<keyword evidence="2" id="KW-0472">Membrane</keyword>
<evidence type="ECO:0000256" key="1">
    <source>
        <dbReference type="SAM" id="MobiDB-lite"/>
    </source>
</evidence>
<reference evidence="3" key="1">
    <citation type="submission" date="2020-02" db="EMBL/GenBank/DDBJ databases">
        <authorList>
            <person name="Meier V. D."/>
        </authorList>
    </citation>
    <scope>NUCLEOTIDE SEQUENCE</scope>
    <source>
        <strain evidence="3">AVDCRST_MAG02</strain>
    </source>
</reference>
<dbReference type="EMBL" id="CADCVH010000102">
    <property type="protein sequence ID" value="CAA9469307.1"/>
    <property type="molecule type" value="Genomic_DNA"/>
</dbReference>
<keyword evidence="2" id="KW-1133">Transmembrane helix</keyword>
<feature type="transmembrane region" description="Helical" evidence="2">
    <location>
        <begin position="190"/>
        <end position="212"/>
    </location>
</feature>
<feature type="transmembrane region" description="Helical" evidence="2">
    <location>
        <begin position="253"/>
        <end position="274"/>
    </location>
</feature>
<protein>
    <submittedName>
        <fullName evidence="3">Permease of the drug/metabolite transporter (DMT) superfamily</fullName>
    </submittedName>
</protein>
<evidence type="ECO:0000313" key="3">
    <source>
        <dbReference type="EMBL" id="CAA9469307.1"/>
    </source>
</evidence>
<gene>
    <name evidence="3" type="ORF">AVDCRST_MAG02-3921</name>
</gene>
<evidence type="ECO:0000256" key="2">
    <source>
        <dbReference type="SAM" id="Phobius"/>
    </source>
</evidence>
<keyword evidence="2" id="KW-0812">Transmembrane</keyword>
<accession>A0A6J4RB83</accession>
<feature type="compositionally biased region" description="Basic and acidic residues" evidence="1">
    <location>
        <begin position="1"/>
        <end position="32"/>
    </location>
</feature>
<feature type="region of interest" description="Disordered" evidence="1">
    <location>
        <begin position="1"/>
        <end position="110"/>
    </location>
</feature>
<name>A0A6J4RB83_9ACTN</name>
<dbReference type="AlphaFoldDB" id="A0A6J4RB83"/>
<organism evidence="3">
    <name type="scientific">uncultured Rubrobacteraceae bacterium</name>
    <dbReference type="NCBI Taxonomy" id="349277"/>
    <lineage>
        <taxon>Bacteria</taxon>
        <taxon>Bacillati</taxon>
        <taxon>Actinomycetota</taxon>
        <taxon>Rubrobacteria</taxon>
        <taxon>Rubrobacterales</taxon>
        <taxon>Rubrobacteraceae</taxon>
        <taxon>environmental samples</taxon>
    </lineage>
</organism>
<feature type="transmembrane region" description="Helical" evidence="2">
    <location>
        <begin position="120"/>
        <end position="144"/>
    </location>
</feature>
<sequence>MGRGRDMDGGRPVEPGDARAHGNDPDAVEVHRSGGTSGDASGGYEVHRPGEHPAGLGPDIPASGPTRGTTGGRERYEDVNVSRGSTGSAPRRVGGGHDSSGGGTAELSPSRRDSIRWGPIWAGLITALTTFLLLQLLAIGLGLVDVGPGSDGGGGWVPALIGLIAFFTGGAVAGMTSAIRGPGSGLLNGFMVWALGTVLILLLSVLGLGQLFGALGNVAGQVGPGALSGAANSAQGAAPNVSPQEAESALRGGAIGAFFGLLFSALASMLGGLLGGRGSDPIGRPTDARAER</sequence>
<proteinExistence type="predicted"/>
<feature type="transmembrane region" description="Helical" evidence="2">
    <location>
        <begin position="156"/>
        <end position="178"/>
    </location>
</feature>